<dbReference type="EMBL" id="SLXO01000013">
    <property type="protein sequence ID" value="TCP30776.1"/>
    <property type="molecule type" value="Genomic_DNA"/>
</dbReference>
<dbReference type="SUPFAM" id="SSF54913">
    <property type="entry name" value="GlnB-like"/>
    <property type="match status" value="1"/>
</dbReference>
<dbReference type="InParanoid" id="A0A4V2SND8"/>
<dbReference type="Pfam" id="PF09413">
    <property type="entry name" value="DUF2007"/>
    <property type="match status" value="1"/>
</dbReference>
<dbReference type="InterPro" id="IPR018551">
    <property type="entry name" value="DUF2007"/>
</dbReference>
<feature type="domain" description="DUF2007" evidence="1">
    <location>
        <begin position="1"/>
        <end position="65"/>
    </location>
</feature>
<evidence type="ECO:0000259" key="1">
    <source>
        <dbReference type="Pfam" id="PF09413"/>
    </source>
</evidence>
<proteinExistence type="predicted"/>
<dbReference type="AlphaFoldDB" id="A0A4V2SND8"/>
<name>A0A4V2SND8_RHOSA</name>
<evidence type="ECO:0000313" key="3">
    <source>
        <dbReference type="Proteomes" id="UP000295399"/>
    </source>
</evidence>
<dbReference type="Proteomes" id="UP000295399">
    <property type="component" value="Unassembled WGS sequence"/>
</dbReference>
<sequence length="74" mass="8017">MKAVIQTTDPTVIAFASAVLHEAGVPAEVFDGHMSITEGSIGIFPRRLMVADDRYGYARRLLTDAGLEGELRDP</sequence>
<dbReference type="InterPro" id="IPR011322">
    <property type="entry name" value="N-reg_PII-like_a/b"/>
</dbReference>
<dbReference type="RefSeq" id="WP_132709409.1">
    <property type="nucleotide sequence ID" value="NZ_JACIGF010000013.1"/>
</dbReference>
<comment type="caution">
    <text evidence="2">The sequence shown here is derived from an EMBL/GenBank/DDBJ whole genome shotgun (WGS) entry which is preliminary data.</text>
</comment>
<accession>A0A4V2SND8</accession>
<evidence type="ECO:0000313" key="2">
    <source>
        <dbReference type="EMBL" id="TCP30776.1"/>
    </source>
</evidence>
<dbReference type="Gene3D" id="3.30.70.790">
    <property type="entry name" value="UreE, C-terminal domain"/>
    <property type="match status" value="1"/>
</dbReference>
<protein>
    <submittedName>
        <fullName evidence="2">Putative signal transducing protein</fullName>
    </submittedName>
</protein>
<organism evidence="2 3">
    <name type="scientific">Rhodothalassium salexigens DSM 2132</name>
    <dbReference type="NCBI Taxonomy" id="1188247"/>
    <lineage>
        <taxon>Bacteria</taxon>
        <taxon>Pseudomonadati</taxon>
        <taxon>Pseudomonadota</taxon>
        <taxon>Alphaproteobacteria</taxon>
        <taxon>Rhodothalassiales</taxon>
        <taxon>Rhodothalassiaceae</taxon>
        <taxon>Rhodothalassium</taxon>
    </lineage>
</organism>
<keyword evidence="3" id="KW-1185">Reference proteome</keyword>
<dbReference type="OrthoDB" id="5297170at2"/>
<gene>
    <name evidence="2" type="ORF">EV659_11329</name>
</gene>
<reference evidence="2 3" key="1">
    <citation type="submission" date="2019-03" db="EMBL/GenBank/DDBJ databases">
        <title>Genomic Encyclopedia of Type Strains, Phase IV (KMG-IV): sequencing the most valuable type-strain genomes for metagenomic binning, comparative biology and taxonomic classification.</title>
        <authorList>
            <person name="Goeker M."/>
        </authorList>
    </citation>
    <scope>NUCLEOTIDE SEQUENCE [LARGE SCALE GENOMIC DNA]</scope>
    <source>
        <strain evidence="2 3">DSM 2132</strain>
    </source>
</reference>